<evidence type="ECO:0008006" key="3">
    <source>
        <dbReference type="Google" id="ProtNLM"/>
    </source>
</evidence>
<accession>A0ABX8SGW6</accession>
<organism evidence="1 2">
    <name type="scientific">Tessaracoccus palaemonis</name>
    <dbReference type="NCBI Taxonomy" id="2829499"/>
    <lineage>
        <taxon>Bacteria</taxon>
        <taxon>Bacillati</taxon>
        <taxon>Actinomycetota</taxon>
        <taxon>Actinomycetes</taxon>
        <taxon>Propionibacteriales</taxon>
        <taxon>Propionibacteriaceae</taxon>
        <taxon>Tessaracoccus</taxon>
    </lineage>
</organism>
<dbReference type="EMBL" id="CP079216">
    <property type="protein sequence ID" value="QXT61680.1"/>
    <property type="molecule type" value="Genomic_DNA"/>
</dbReference>
<protein>
    <recommendedName>
        <fullName evidence="3">Sirohydrochlorin ferrochelatase</fullName>
    </recommendedName>
</protein>
<evidence type="ECO:0000313" key="1">
    <source>
        <dbReference type="EMBL" id="QXT61680.1"/>
    </source>
</evidence>
<name>A0ABX8SGW6_9ACTN</name>
<dbReference type="Proteomes" id="UP000824504">
    <property type="component" value="Chromosome"/>
</dbReference>
<keyword evidence="2" id="KW-1185">Reference proteome</keyword>
<proteinExistence type="predicted"/>
<evidence type="ECO:0000313" key="2">
    <source>
        <dbReference type="Proteomes" id="UP000824504"/>
    </source>
</evidence>
<reference evidence="1 2" key="1">
    <citation type="submission" date="2021-07" db="EMBL/GenBank/DDBJ databases">
        <title>complete genome sequencing of Tessaracoccus sp.J1M15.</title>
        <authorList>
            <person name="Bae J.-W."/>
            <person name="Kim D.-y."/>
        </authorList>
    </citation>
    <scope>NUCLEOTIDE SEQUENCE [LARGE SCALE GENOMIC DNA]</scope>
    <source>
        <strain evidence="1 2">J1M15</strain>
    </source>
</reference>
<dbReference type="RefSeq" id="WP_219079843.1">
    <property type="nucleotide sequence ID" value="NZ_CP079216.1"/>
</dbReference>
<gene>
    <name evidence="1" type="ORF">KDB89_07635</name>
</gene>
<sequence length="256" mass="27043">MTAPAIVLVTSGPEEPGVAETLSTIVTSLRHARRDLKVHIGRVDGEPNISDILAGLASRDVAEAVLVPLDLVSAASHDERLATLAHSPDIRVAVSRPIGPTSELLNILDGRVREALHRNGALEIDGLVLAAPAHGDLRGTSLLGRRARQWAAHHRLPVQLATDDGDGRATATAVASLRAQGRRHITVAAMYLTPTVQYHTMAHAGARAGAIAVTAPIGDSEQLRLLILARYAFGAMELLDGTPTQLPLESDDDEDA</sequence>